<evidence type="ECO:0000313" key="8">
    <source>
        <dbReference type="EMBL" id="EYU15082.1"/>
    </source>
</evidence>
<dbReference type="RefSeq" id="WP_036779070.1">
    <property type="nucleotide sequence ID" value="NZ_CAWLTM010000083.1"/>
</dbReference>
<dbReference type="GO" id="GO:0016020">
    <property type="term" value="C:membrane"/>
    <property type="evidence" value="ECO:0007669"/>
    <property type="project" value="UniProtKB-SubCell"/>
</dbReference>
<dbReference type="InterPro" id="IPR050739">
    <property type="entry name" value="MFP"/>
</dbReference>
<protein>
    <submittedName>
        <fullName evidence="8">Colicin V secretion protein</fullName>
    </submittedName>
</protein>
<keyword evidence="3" id="KW-0813">Transport</keyword>
<evidence type="ECO:0000256" key="2">
    <source>
        <dbReference type="ARBA" id="ARBA00009477"/>
    </source>
</evidence>
<comment type="subcellular location">
    <subcellularLocation>
        <location evidence="1">Membrane</location>
        <topology evidence="1">Single-pass membrane protein</topology>
    </subcellularLocation>
</comment>
<dbReference type="AlphaFoldDB" id="A0A022PG17"/>
<keyword evidence="6" id="KW-0472">Membrane</keyword>
<dbReference type="Gene3D" id="2.40.30.170">
    <property type="match status" value="1"/>
</dbReference>
<dbReference type="PATRIC" id="fig|1393736.3.peg.2399"/>
<comment type="caution">
    <text evidence="8">The sequence shown here is derived from an EMBL/GenBank/DDBJ whole genome shotgun (WGS) entry which is preliminary data.</text>
</comment>
<dbReference type="PRINTS" id="PR01490">
    <property type="entry name" value="RTXTOXIND"/>
</dbReference>
<dbReference type="EMBL" id="JFGV01000032">
    <property type="protein sequence ID" value="EYU15082.1"/>
    <property type="molecule type" value="Genomic_DNA"/>
</dbReference>
<evidence type="ECO:0000256" key="4">
    <source>
        <dbReference type="ARBA" id="ARBA00022692"/>
    </source>
</evidence>
<reference evidence="8 9" key="1">
    <citation type="submission" date="2014-03" db="EMBL/GenBank/DDBJ databases">
        <title>Draft Genome of Photorhabdus luminescens BA1, an Egyptian Isolate.</title>
        <authorList>
            <person name="Ghazal S."/>
            <person name="Hurst S.G.IV."/>
            <person name="Morris K."/>
            <person name="Thomas K."/>
            <person name="Tisa L.S."/>
        </authorList>
    </citation>
    <scope>NUCLEOTIDE SEQUENCE [LARGE SCALE GENOMIC DNA]</scope>
    <source>
        <strain evidence="8 9">BA1</strain>
    </source>
</reference>
<dbReference type="InterPro" id="IPR006144">
    <property type="entry name" value="Secretion_HlyD_CS"/>
</dbReference>
<keyword evidence="9" id="KW-1185">Reference proteome</keyword>
<evidence type="ECO:0000256" key="7">
    <source>
        <dbReference type="SAM" id="Coils"/>
    </source>
</evidence>
<organism evidence="8 9">
    <name type="scientific">Photorhabdus aegyptia</name>
    <dbReference type="NCBI Taxonomy" id="2805098"/>
    <lineage>
        <taxon>Bacteria</taxon>
        <taxon>Pseudomonadati</taxon>
        <taxon>Pseudomonadota</taxon>
        <taxon>Gammaproteobacteria</taxon>
        <taxon>Enterobacterales</taxon>
        <taxon>Morganellaceae</taxon>
        <taxon>Photorhabdus</taxon>
    </lineage>
</organism>
<dbReference type="Proteomes" id="UP000023464">
    <property type="component" value="Unassembled WGS sequence"/>
</dbReference>
<dbReference type="Gene3D" id="2.40.50.100">
    <property type="match status" value="1"/>
</dbReference>
<name>A0A022PG17_9GAMM</name>
<gene>
    <name evidence="8" type="ORF">BA1DRAFT_02352</name>
</gene>
<keyword evidence="4" id="KW-0812">Transmembrane</keyword>
<feature type="coiled-coil region" evidence="7">
    <location>
        <begin position="112"/>
        <end position="150"/>
    </location>
</feature>
<dbReference type="GO" id="GO:0055085">
    <property type="term" value="P:transmembrane transport"/>
    <property type="evidence" value="ECO:0007669"/>
    <property type="project" value="InterPro"/>
</dbReference>
<dbReference type="PANTHER" id="PTHR30386">
    <property type="entry name" value="MEMBRANE FUSION SUBUNIT OF EMRAB-TOLC MULTIDRUG EFFLUX PUMP"/>
    <property type="match status" value="1"/>
</dbReference>
<keyword evidence="7" id="KW-0175">Coiled coil</keyword>
<proteinExistence type="inferred from homology"/>
<accession>A0A022PG17</accession>
<sequence>MFRQQAIESRKTKWHGKAILIPGLSPRLISMISLFFLIAFIAFIAFGSYIRRVNVTGEVITSPRAVNVYSNVQGFVVKQFVTEGMIVKKNQPIYQIDVSKSTPSGIVSDNQKKSIENQLARIDKIIMRIKENKKTTLETLEKQRQQYIGALERSSQIIKHAEEGIKIAKENMESYRSYQARGLVNKDQLTNQVSLYYQQQNGLLSLSGQNEQNLLQIAILESEIKTQSTEFDNRIYQMELQRYDLQKELLNTDVSGEIIIRALSDGRIDSLSVTVGQMVNAGDSLLQIIPEEIIAYYLVIWVPNDAIPYLSTGDNVNVRYEAFPPEKFGQFAASVELISKIPASPQEMLTYQGAPKNTQGLSIPYYKVVVRPEKQKIYYNGKSVPLRNGMKAQVTLFLEKRKIYQWMVSPFYDMKHSIQGPEGE</sequence>
<evidence type="ECO:0000256" key="6">
    <source>
        <dbReference type="ARBA" id="ARBA00023136"/>
    </source>
</evidence>
<dbReference type="PANTHER" id="PTHR30386:SF28">
    <property type="entry name" value="EXPORTED PROTEIN"/>
    <property type="match status" value="1"/>
</dbReference>
<keyword evidence="5" id="KW-1133">Transmembrane helix</keyword>
<evidence type="ECO:0000313" key="9">
    <source>
        <dbReference type="Proteomes" id="UP000023464"/>
    </source>
</evidence>
<evidence type="ECO:0000256" key="1">
    <source>
        <dbReference type="ARBA" id="ARBA00004167"/>
    </source>
</evidence>
<evidence type="ECO:0000256" key="5">
    <source>
        <dbReference type="ARBA" id="ARBA00022989"/>
    </source>
</evidence>
<evidence type="ECO:0000256" key="3">
    <source>
        <dbReference type="ARBA" id="ARBA00022448"/>
    </source>
</evidence>
<dbReference type="PROSITE" id="PS00543">
    <property type="entry name" value="HLYD_FAMILY"/>
    <property type="match status" value="1"/>
</dbReference>
<dbReference type="SUPFAM" id="SSF111369">
    <property type="entry name" value="HlyD-like secretion proteins"/>
    <property type="match status" value="1"/>
</dbReference>
<dbReference type="GO" id="GO:0009306">
    <property type="term" value="P:protein secretion"/>
    <property type="evidence" value="ECO:0007669"/>
    <property type="project" value="InterPro"/>
</dbReference>
<comment type="similarity">
    <text evidence="2">Belongs to the membrane fusion protein (MFP) (TC 8.A.1) family.</text>
</comment>